<gene>
    <name evidence="1" type="ORF">OJ253_176</name>
</gene>
<comment type="caution">
    <text evidence="1">The sequence shown here is derived from an EMBL/GenBank/DDBJ whole genome shotgun (WGS) entry which is preliminary data.</text>
</comment>
<reference evidence="1" key="1">
    <citation type="submission" date="2022-10" db="EMBL/GenBank/DDBJ databases">
        <title>Adaptive evolution leads to modifications in subtelomeric GC content in a zoonotic Cryptosporidium species.</title>
        <authorList>
            <person name="Li J."/>
            <person name="Feng Y."/>
            <person name="Xiao L."/>
        </authorList>
    </citation>
    <scope>NUCLEOTIDE SEQUENCE</scope>
    <source>
        <strain evidence="1">33844</strain>
    </source>
</reference>
<evidence type="ECO:0000313" key="1">
    <source>
        <dbReference type="EMBL" id="KAJ1613505.1"/>
    </source>
</evidence>
<dbReference type="EMBL" id="JAPCXC010000002">
    <property type="protein sequence ID" value="KAJ1613505.1"/>
    <property type="molecule type" value="Genomic_DNA"/>
</dbReference>
<dbReference type="SUPFAM" id="SSF55315">
    <property type="entry name" value="L30e-like"/>
    <property type="match status" value="1"/>
</dbReference>
<accession>A0A9D5DJA7</accession>
<sequence>MNTSNKSSTRQKSNVKTRHSLLTSTSATWQALSQDVQGQFYSKFNSIVRDVRNKDPKWFRGLFCIGCNEVLRNLDGNIVGVIFSQKLFSLGIGSHILTACKLKDVPCIILMCNTEMSKWVPGPNPSISCVGLRRKVDSERLNYLGLKETECAYESIRSALSQLIIGYQSTFEVPYLDIYNINIPQVQIRPLNLKTIVVNPKIDYPKCMRRSEKKKLRKERRKGSNK</sequence>
<dbReference type="InterPro" id="IPR029064">
    <property type="entry name" value="Ribosomal_eL30-like_sf"/>
</dbReference>
<dbReference type="Proteomes" id="UP001067231">
    <property type="component" value="Unassembled WGS sequence"/>
</dbReference>
<name>A0A9D5DJA7_9CRYT</name>
<protein>
    <submittedName>
        <fullName evidence="1">Uncharacterized protein</fullName>
    </submittedName>
</protein>
<proteinExistence type="predicted"/>
<dbReference type="AlphaFoldDB" id="A0A9D5DJA7"/>
<organism evidence="1">
    <name type="scientific">Cryptosporidium canis</name>
    <dbReference type="NCBI Taxonomy" id="195482"/>
    <lineage>
        <taxon>Eukaryota</taxon>
        <taxon>Sar</taxon>
        <taxon>Alveolata</taxon>
        <taxon>Apicomplexa</taxon>
        <taxon>Conoidasida</taxon>
        <taxon>Coccidia</taxon>
        <taxon>Eucoccidiorida</taxon>
        <taxon>Eimeriorina</taxon>
        <taxon>Cryptosporidiidae</taxon>
        <taxon>Cryptosporidium</taxon>
    </lineage>
</organism>
<dbReference type="OrthoDB" id="342477at2759"/>